<accession>A0A814GJ65</accession>
<dbReference type="Proteomes" id="UP000663832">
    <property type="component" value="Unassembled WGS sequence"/>
</dbReference>
<evidence type="ECO:0000313" key="1">
    <source>
        <dbReference type="EMBL" id="CAF0997181.1"/>
    </source>
</evidence>
<organism evidence="1 3">
    <name type="scientific">Adineta steineri</name>
    <dbReference type="NCBI Taxonomy" id="433720"/>
    <lineage>
        <taxon>Eukaryota</taxon>
        <taxon>Metazoa</taxon>
        <taxon>Spiralia</taxon>
        <taxon>Gnathifera</taxon>
        <taxon>Rotifera</taxon>
        <taxon>Eurotatoria</taxon>
        <taxon>Bdelloidea</taxon>
        <taxon>Adinetida</taxon>
        <taxon>Adinetidae</taxon>
        <taxon>Adineta</taxon>
    </lineage>
</organism>
<keyword evidence="3" id="KW-1185">Reference proteome</keyword>
<dbReference type="EMBL" id="CAJNOI010000265">
    <property type="protein sequence ID" value="CAF1216657.1"/>
    <property type="molecule type" value="Genomic_DNA"/>
</dbReference>
<sequence length="585" mass="69690">MYLELLPNELLLNLFEYFNSFYLFRAFYTLNSRFNKLLIEYFRIHKFDFHYLSKEEFEFTRREYLPLISHRIVALYLSNTDETPYQIDLFLGNDLTLPQFIHLRSLSFHYVCSNELLNKIILQCYYLPHLTCFRLIECYFEHYDISHYDTFNYLWSLPKLTHCVLDFRFQRYNRISLPALVSQSIKYLSMPYIHWQWNDFIDLLESIPNILRLDIRLPDFATSIQIKSPIQFISALEIFVSNSSTLLFNLSQNMTNLSCLIVKTTGIIIDGHQWKQNFVNYLSKLKIFRCFMSCELGYNTDKEKTVDSLFGSYRSSYWIEDHQWFIRCQWSPSDTEKLISLYTLPDRSDYSIIQPSSYTLLTKSTCPFEYDYDNNNIPAMIHFAFKHTYMYFSYIRNLHLTLPLADLLLSNLPQLNRLIHLQVGCVPYIDANTAVYQLQKLIDQAPYLYSLEILTWFPSDIQEIPLNLFSHSIRSLKFQNVSCDTNRNNISLFNGHKCFLLINSSLGIQCEFLSLIVRKRTNIIDLVNGLPNLRTLKVHSKDDQCEYHSVKPSIEDELILWLQARLSCLINRDMRFTKFIHLWIR</sequence>
<proteinExistence type="predicted"/>
<comment type="caution">
    <text evidence="1">The sequence shown here is derived from an EMBL/GenBank/DDBJ whole genome shotgun (WGS) entry which is preliminary data.</text>
</comment>
<dbReference type="OrthoDB" id="9998311at2759"/>
<reference evidence="1" key="1">
    <citation type="submission" date="2021-02" db="EMBL/GenBank/DDBJ databases">
        <authorList>
            <person name="Nowell W R."/>
        </authorList>
    </citation>
    <scope>NUCLEOTIDE SEQUENCE</scope>
</reference>
<evidence type="ECO:0000313" key="2">
    <source>
        <dbReference type="EMBL" id="CAF1216657.1"/>
    </source>
</evidence>
<evidence type="ECO:0008006" key="4">
    <source>
        <dbReference type="Google" id="ProtNLM"/>
    </source>
</evidence>
<evidence type="ECO:0000313" key="3">
    <source>
        <dbReference type="Proteomes" id="UP000663832"/>
    </source>
</evidence>
<name>A0A814GJ65_9BILA</name>
<dbReference type="EMBL" id="CAJNOM010000078">
    <property type="protein sequence ID" value="CAF0997181.1"/>
    <property type="molecule type" value="Genomic_DNA"/>
</dbReference>
<gene>
    <name evidence="2" type="ORF">BJG266_LOCUS27745</name>
    <name evidence="1" type="ORF">QVE165_LOCUS14727</name>
</gene>
<protein>
    <recommendedName>
        <fullName evidence="4">F-box domain-containing protein</fullName>
    </recommendedName>
</protein>
<dbReference type="Proteomes" id="UP000663877">
    <property type="component" value="Unassembled WGS sequence"/>
</dbReference>
<dbReference type="AlphaFoldDB" id="A0A814GJ65"/>